<dbReference type="InterPro" id="IPR013087">
    <property type="entry name" value="Znf_C2H2_type"/>
</dbReference>
<comment type="subcellular location">
    <subcellularLocation>
        <location evidence="1">Nucleus</location>
    </subcellularLocation>
</comment>
<dbReference type="SUPFAM" id="SSF57667">
    <property type="entry name" value="beta-beta-alpha zinc fingers"/>
    <property type="match status" value="4"/>
</dbReference>
<dbReference type="SMART" id="SM00355">
    <property type="entry name" value="ZnF_C2H2"/>
    <property type="match status" value="7"/>
</dbReference>
<proteinExistence type="predicted"/>
<feature type="domain" description="C2H2-type" evidence="9">
    <location>
        <begin position="238"/>
        <end position="265"/>
    </location>
</feature>
<evidence type="ECO:0000256" key="4">
    <source>
        <dbReference type="ARBA" id="ARBA00022771"/>
    </source>
</evidence>
<gene>
    <name evidence="10" type="ORF">ANN_03917</name>
</gene>
<evidence type="ECO:0000256" key="8">
    <source>
        <dbReference type="PROSITE-ProRule" id="PRU00042"/>
    </source>
</evidence>
<name>A0ABQ8T769_PERAM</name>
<organism evidence="10 11">
    <name type="scientific">Periplaneta americana</name>
    <name type="common">American cockroach</name>
    <name type="synonym">Blatta americana</name>
    <dbReference type="NCBI Taxonomy" id="6978"/>
    <lineage>
        <taxon>Eukaryota</taxon>
        <taxon>Metazoa</taxon>
        <taxon>Ecdysozoa</taxon>
        <taxon>Arthropoda</taxon>
        <taxon>Hexapoda</taxon>
        <taxon>Insecta</taxon>
        <taxon>Pterygota</taxon>
        <taxon>Neoptera</taxon>
        <taxon>Polyneoptera</taxon>
        <taxon>Dictyoptera</taxon>
        <taxon>Blattodea</taxon>
        <taxon>Blattoidea</taxon>
        <taxon>Blattidae</taxon>
        <taxon>Blattinae</taxon>
        <taxon>Periplaneta</taxon>
    </lineage>
</organism>
<evidence type="ECO:0000313" key="10">
    <source>
        <dbReference type="EMBL" id="KAJ4442331.1"/>
    </source>
</evidence>
<evidence type="ECO:0000256" key="6">
    <source>
        <dbReference type="ARBA" id="ARBA00023125"/>
    </source>
</evidence>
<dbReference type="PANTHER" id="PTHR16515:SF49">
    <property type="entry name" value="GASTRULA ZINC FINGER PROTEIN XLCGF49.1-LIKE-RELATED"/>
    <property type="match status" value="1"/>
</dbReference>
<feature type="domain" description="C2H2-type" evidence="9">
    <location>
        <begin position="378"/>
        <end position="405"/>
    </location>
</feature>
<dbReference type="Gene3D" id="3.30.160.60">
    <property type="entry name" value="Classic Zinc Finger"/>
    <property type="match status" value="7"/>
</dbReference>
<dbReference type="PROSITE" id="PS50157">
    <property type="entry name" value="ZINC_FINGER_C2H2_2"/>
    <property type="match status" value="7"/>
</dbReference>
<dbReference type="EMBL" id="JAJSOF020000013">
    <property type="protein sequence ID" value="KAJ4442331.1"/>
    <property type="molecule type" value="Genomic_DNA"/>
</dbReference>
<evidence type="ECO:0000256" key="5">
    <source>
        <dbReference type="ARBA" id="ARBA00022833"/>
    </source>
</evidence>
<reference evidence="10 11" key="1">
    <citation type="journal article" date="2022" name="Allergy">
        <title>Genome assembly and annotation of Periplaneta americana reveal a comprehensive cockroach allergen profile.</title>
        <authorList>
            <person name="Wang L."/>
            <person name="Xiong Q."/>
            <person name="Saelim N."/>
            <person name="Wang L."/>
            <person name="Nong W."/>
            <person name="Wan A.T."/>
            <person name="Shi M."/>
            <person name="Liu X."/>
            <person name="Cao Q."/>
            <person name="Hui J.H.L."/>
            <person name="Sookrung N."/>
            <person name="Leung T.F."/>
            <person name="Tungtrongchitr A."/>
            <person name="Tsui S.K.W."/>
        </authorList>
    </citation>
    <scope>NUCLEOTIDE SEQUENCE [LARGE SCALE GENOMIC DNA]</scope>
    <source>
        <strain evidence="10">PWHHKU_190912</strain>
    </source>
</reference>
<evidence type="ECO:0000259" key="9">
    <source>
        <dbReference type="PROSITE" id="PS50157"/>
    </source>
</evidence>
<dbReference type="Proteomes" id="UP001148838">
    <property type="component" value="Unassembled WGS sequence"/>
</dbReference>
<dbReference type="InterPro" id="IPR036236">
    <property type="entry name" value="Znf_C2H2_sf"/>
</dbReference>
<evidence type="ECO:0000256" key="7">
    <source>
        <dbReference type="ARBA" id="ARBA00023242"/>
    </source>
</evidence>
<keyword evidence="11" id="KW-1185">Reference proteome</keyword>
<evidence type="ECO:0000313" key="11">
    <source>
        <dbReference type="Proteomes" id="UP001148838"/>
    </source>
</evidence>
<keyword evidence="4 8" id="KW-0863">Zinc-finger</keyword>
<keyword evidence="6" id="KW-0238">DNA-binding</keyword>
<comment type="caution">
    <text evidence="10">The sequence shown here is derived from an EMBL/GenBank/DDBJ whole genome shotgun (WGS) entry which is preliminary data.</text>
</comment>
<sequence>MQFNKFTADCQRKLIIYQSVIFFHRVVMDVFKMEREIDPLAIERSNNTDVEEQKYLSEDGIKTDYGLKSEMAFDETLVPIDFPVVKSEVEEGNVLDLHVTEIKLECMDPTYDLKSEMTFEESPMPVDFPIVKRQAEEEQSDLDTVNEDPRVKVAAEDEIFTERIAATNERTVSPEFHSIAVEENDIVCGIPKNSGSSEKPVRTREDEKELEFKVSEICFSNSAKLNGQLSKDVGKKPFKCDVCRKSFPAKSSLKSHERLHRNEKAFKCDVCDKFFSHLSNLRTHERLHTGEKPFKCDFCGKSFANSSNLKAHERLHTGEKPFQCDVCGMCFSQSSSQKRHKLVHTGEKPFRCDICGKDFTKLSNLKCHARLHTGEKPFKCDVCGVCFSQSSSLKYHEHLHTGEKPFRCDVCGMLFSKSSSLKRHERLHTSEQP</sequence>
<feature type="domain" description="C2H2-type" evidence="9">
    <location>
        <begin position="406"/>
        <end position="433"/>
    </location>
</feature>
<feature type="domain" description="C2H2-type" evidence="9">
    <location>
        <begin position="266"/>
        <end position="293"/>
    </location>
</feature>
<dbReference type="PANTHER" id="PTHR16515">
    <property type="entry name" value="PR DOMAIN ZINC FINGER PROTEIN"/>
    <property type="match status" value="1"/>
</dbReference>
<feature type="domain" description="C2H2-type" evidence="9">
    <location>
        <begin position="322"/>
        <end position="349"/>
    </location>
</feature>
<protein>
    <recommendedName>
        <fullName evidence="9">C2H2-type domain-containing protein</fullName>
    </recommendedName>
</protein>
<keyword evidence="2" id="KW-0479">Metal-binding</keyword>
<dbReference type="PROSITE" id="PS00028">
    <property type="entry name" value="ZINC_FINGER_C2H2_1"/>
    <property type="match status" value="7"/>
</dbReference>
<keyword evidence="5" id="KW-0862">Zinc</keyword>
<dbReference type="Pfam" id="PF00096">
    <property type="entry name" value="zf-C2H2"/>
    <property type="match status" value="7"/>
</dbReference>
<feature type="domain" description="C2H2-type" evidence="9">
    <location>
        <begin position="294"/>
        <end position="321"/>
    </location>
</feature>
<dbReference type="InterPro" id="IPR050331">
    <property type="entry name" value="Zinc_finger"/>
</dbReference>
<evidence type="ECO:0000256" key="2">
    <source>
        <dbReference type="ARBA" id="ARBA00022723"/>
    </source>
</evidence>
<feature type="domain" description="C2H2-type" evidence="9">
    <location>
        <begin position="350"/>
        <end position="377"/>
    </location>
</feature>
<evidence type="ECO:0000256" key="1">
    <source>
        <dbReference type="ARBA" id="ARBA00004123"/>
    </source>
</evidence>
<keyword evidence="7" id="KW-0539">Nucleus</keyword>
<accession>A0ABQ8T769</accession>
<keyword evidence="3" id="KW-0677">Repeat</keyword>
<evidence type="ECO:0000256" key="3">
    <source>
        <dbReference type="ARBA" id="ARBA00022737"/>
    </source>
</evidence>